<feature type="compositionally biased region" description="Basic and acidic residues" evidence="1">
    <location>
        <begin position="82"/>
        <end position="95"/>
    </location>
</feature>
<evidence type="ECO:0000313" key="2">
    <source>
        <dbReference type="EMBL" id="KAH3713538.1"/>
    </source>
</evidence>
<accession>A0A9D4BYV8</accession>
<keyword evidence="3" id="KW-1185">Reference proteome</keyword>
<dbReference type="EMBL" id="JAIWYP010000014">
    <property type="protein sequence ID" value="KAH3713538.1"/>
    <property type="molecule type" value="Genomic_DNA"/>
</dbReference>
<evidence type="ECO:0000313" key="3">
    <source>
        <dbReference type="Proteomes" id="UP000828390"/>
    </source>
</evidence>
<feature type="compositionally biased region" description="Polar residues" evidence="1">
    <location>
        <begin position="10"/>
        <end position="20"/>
    </location>
</feature>
<dbReference type="AlphaFoldDB" id="A0A9D4BYV8"/>
<reference evidence="2" key="2">
    <citation type="submission" date="2020-11" db="EMBL/GenBank/DDBJ databases">
        <authorList>
            <person name="McCartney M.A."/>
            <person name="Auch B."/>
            <person name="Kono T."/>
            <person name="Mallez S."/>
            <person name="Becker A."/>
            <person name="Gohl D.M."/>
            <person name="Silverstein K.A.T."/>
            <person name="Koren S."/>
            <person name="Bechman K.B."/>
            <person name="Herman A."/>
            <person name="Abrahante J.E."/>
            <person name="Garbe J."/>
        </authorList>
    </citation>
    <scope>NUCLEOTIDE SEQUENCE</scope>
    <source>
        <strain evidence="2">Duluth1</strain>
        <tissue evidence="2">Whole animal</tissue>
    </source>
</reference>
<organism evidence="2 3">
    <name type="scientific">Dreissena polymorpha</name>
    <name type="common">Zebra mussel</name>
    <name type="synonym">Mytilus polymorpha</name>
    <dbReference type="NCBI Taxonomy" id="45954"/>
    <lineage>
        <taxon>Eukaryota</taxon>
        <taxon>Metazoa</taxon>
        <taxon>Spiralia</taxon>
        <taxon>Lophotrochozoa</taxon>
        <taxon>Mollusca</taxon>
        <taxon>Bivalvia</taxon>
        <taxon>Autobranchia</taxon>
        <taxon>Heteroconchia</taxon>
        <taxon>Euheterodonta</taxon>
        <taxon>Imparidentia</taxon>
        <taxon>Neoheterodontei</taxon>
        <taxon>Myida</taxon>
        <taxon>Dreissenoidea</taxon>
        <taxon>Dreissenidae</taxon>
        <taxon>Dreissena</taxon>
    </lineage>
</organism>
<proteinExistence type="predicted"/>
<dbReference type="Proteomes" id="UP000828390">
    <property type="component" value="Unassembled WGS sequence"/>
</dbReference>
<sequence length="137" mass="15233">MKVASLVTMEMNSLSTTSNFKPPGKPQPSARSLSGRNKRGSKTYSSSEDDLHSDENLRPYETRVTKKKVVDGVHIWLRTQKYRTDGRKDGRKDGQRQNNIPPPMAGDNKTPRLCKPTRTRSMGSPNSSLSSPTTAEV</sequence>
<reference evidence="2" key="1">
    <citation type="journal article" date="2019" name="bioRxiv">
        <title>The Genome of the Zebra Mussel, Dreissena polymorpha: A Resource for Invasive Species Research.</title>
        <authorList>
            <person name="McCartney M.A."/>
            <person name="Auch B."/>
            <person name="Kono T."/>
            <person name="Mallez S."/>
            <person name="Zhang Y."/>
            <person name="Obille A."/>
            <person name="Becker A."/>
            <person name="Abrahante J.E."/>
            <person name="Garbe J."/>
            <person name="Badalamenti J.P."/>
            <person name="Herman A."/>
            <person name="Mangelson H."/>
            <person name="Liachko I."/>
            <person name="Sullivan S."/>
            <person name="Sone E.D."/>
            <person name="Koren S."/>
            <person name="Silverstein K.A.T."/>
            <person name="Beckman K.B."/>
            <person name="Gohl D.M."/>
        </authorList>
    </citation>
    <scope>NUCLEOTIDE SEQUENCE</scope>
    <source>
        <strain evidence="2">Duluth1</strain>
        <tissue evidence="2">Whole animal</tissue>
    </source>
</reference>
<feature type="compositionally biased region" description="Low complexity" evidence="1">
    <location>
        <begin position="121"/>
        <end position="131"/>
    </location>
</feature>
<feature type="compositionally biased region" description="Basic and acidic residues" evidence="1">
    <location>
        <begin position="49"/>
        <end position="71"/>
    </location>
</feature>
<evidence type="ECO:0000256" key="1">
    <source>
        <dbReference type="SAM" id="MobiDB-lite"/>
    </source>
</evidence>
<gene>
    <name evidence="2" type="ORF">DPMN_073330</name>
</gene>
<comment type="caution">
    <text evidence="2">The sequence shown here is derived from an EMBL/GenBank/DDBJ whole genome shotgun (WGS) entry which is preliminary data.</text>
</comment>
<name>A0A9D4BYV8_DREPO</name>
<protein>
    <submittedName>
        <fullName evidence="2">Uncharacterized protein</fullName>
    </submittedName>
</protein>
<feature type="region of interest" description="Disordered" evidence="1">
    <location>
        <begin position="1"/>
        <end position="137"/>
    </location>
</feature>